<dbReference type="Proteomes" id="UP000599074">
    <property type="component" value="Unassembled WGS sequence"/>
</dbReference>
<dbReference type="RefSeq" id="WP_168115782.1">
    <property type="nucleotide sequence ID" value="NZ_BOON01000054.1"/>
</dbReference>
<dbReference type="AlphaFoldDB" id="A0A8J3TFQ0"/>
<comment type="caution">
    <text evidence="5">The sequence shown here is derived from an EMBL/GenBank/DDBJ whole genome shotgun (WGS) entry which is preliminary data.</text>
</comment>
<dbReference type="PANTHER" id="PTHR11559">
    <property type="entry name" value="CARBOXYLESTERASE"/>
    <property type="match status" value="1"/>
</dbReference>
<keyword evidence="2 3" id="KW-0378">Hydrolase</keyword>
<dbReference type="InterPro" id="IPR019819">
    <property type="entry name" value="Carboxylesterase_B_CS"/>
</dbReference>
<dbReference type="InterPro" id="IPR050309">
    <property type="entry name" value="Type-B_Carboxylest/Lipase"/>
</dbReference>
<dbReference type="PROSITE" id="PS00122">
    <property type="entry name" value="CARBOXYLESTERASE_B_1"/>
    <property type="match status" value="1"/>
</dbReference>
<keyword evidence="6" id="KW-1185">Reference proteome</keyword>
<protein>
    <recommendedName>
        <fullName evidence="3">Carboxylic ester hydrolase</fullName>
        <ecNumber evidence="3">3.1.1.-</ecNumber>
    </recommendedName>
</protein>
<feature type="domain" description="Carboxylesterase type B" evidence="4">
    <location>
        <begin position="33"/>
        <end position="515"/>
    </location>
</feature>
<evidence type="ECO:0000256" key="1">
    <source>
        <dbReference type="ARBA" id="ARBA00005964"/>
    </source>
</evidence>
<dbReference type="EMBL" id="BOON01000054">
    <property type="protein sequence ID" value="GII25603.1"/>
    <property type="molecule type" value="Genomic_DNA"/>
</dbReference>
<organism evidence="5 6">
    <name type="scientific">Planosporangium mesophilum</name>
    <dbReference type="NCBI Taxonomy" id="689768"/>
    <lineage>
        <taxon>Bacteria</taxon>
        <taxon>Bacillati</taxon>
        <taxon>Actinomycetota</taxon>
        <taxon>Actinomycetes</taxon>
        <taxon>Micromonosporales</taxon>
        <taxon>Micromonosporaceae</taxon>
        <taxon>Planosporangium</taxon>
    </lineage>
</organism>
<evidence type="ECO:0000313" key="6">
    <source>
        <dbReference type="Proteomes" id="UP000599074"/>
    </source>
</evidence>
<sequence>MPRPRLALIGALLGALVTPLSLSTPAIAAADRSVVVTDKGAVRGSVTDAGRAFHRIPFAAPPVGELRWRAPRPAAPWTGARDATVPGPECAQAGSPELHQPRVTNEDCLYLNVYTPASRLPDRPVMVWFHGGGFTAGSANPYDGSALASRGVVVVTVNYRLGAFGFLAHPALSGEDRRLGSGNYGTLDQQAALRWVRANAAAFGGDPRRVTIFGESAGGVSVCAHLASPLTGGLFSRAIVQSGPCNLLPRTLPDAEAAGERFATATGCQGRPDVPACLRTRPAGAVLDATGDSETWAPTTGTPVLPVDPASAIASGAYHRVPTMAGSNLDEGTIFAALTEAGGVPLNAATYPAVLTGLYGADAPRVQARYPGSAYGEDYRLALGAVLTDSLFACPTWDLNRSLARSTRTYGYEFADRTAPNLYGVTPGFPLGAYHAAELPYLFRFQGLPLDPAQLRLSDQMLSYWTRFAAGGDPNGGPAPRWQPFRPAHPTVLTLDLGRRVNGYDFDARHQCAFWATVSSGTMGAANIRSLA</sequence>
<dbReference type="InterPro" id="IPR002018">
    <property type="entry name" value="CarbesteraseB"/>
</dbReference>
<accession>A0A8J3TFQ0</accession>
<dbReference type="GO" id="GO:0016787">
    <property type="term" value="F:hydrolase activity"/>
    <property type="evidence" value="ECO:0007669"/>
    <property type="project" value="UniProtKB-KW"/>
</dbReference>
<name>A0A8J3TFQ0_9ACTN</name>
<gene>
    <name evidence="5" type="ORF">Pme01_52000</name>
</gene>
<dbReference type="InterPro" id="IPR019826">
    <property type="entry name" value="Carboxylesterase_B_AS"/>
</dbReference>
<dbReference type="Pfam" id="PF00135">
    <property type="entry name" value="COesterase"/>
    <property type="match status" value="1"/>
</dbReference>
<evidence type="ECO:0000313" key="5">
    <source>
        <dbReference type="EMBL" id="GII25603.1"/>
    </source>
</evidence>
<feature type="chain" id="PRO_5039741497" description="Carboxylic ester hydrolase" evidence="3">
    <location>
        <begin position="29"/>
        <end position="532"/>
    </location>
</feature>
<reference evidence="5" key="1">
    <citation type="submission" date="2021-01" db="EMBL/GenBank/DDBJ databases">
        <title>Whole genome shotgun sequence of Planosporangium mesophilum NBRC 109066.</title>
        <authorList>
            <person name="Komaki H."/>
            <person name="Tamura T."/>
        </authorList>
    </citation>
    <scope>NUCLEOTIDE SEQUENCE</scope>
    <source>
        <strain evidence="5">NBRC 109066</strain>
    </source>
</reference>
<proteinExistence type="inferred from homology"/>
<dbReference type="SUPFAM" id="SSF53474">
    <property type="entry name" value="alpha/beta-Hydrolases"/>
    <property type="match status" value="1"/>
</dbReference>
<evidence type="ECO:0000256" key="2">
    <source>
        <dbReference type="ARBA" id="ARBA00022801"/>
    </source>
</evidence>
<feature type="signal peptide" evidence="3">
    <location>
        <begin position="1"/>
        <end position="28"/>
    </location>
</feature>
<keyword evidence="3" id="KW-0732">Signal</keyword>
<dbReference type="InterPro" id="IPR029058">
    <property type="entry name" value="AB_hydrolase_fold"/>
</dbReference>
<comment type="similarity">
    <text evidence="1 3">Belongs to the type-B carboxylesterase/lipase family.</text>
</comment>
<dbReference type="EC" id="3.1.1.-" evidence="3"/>
<evidence type="ECO:0000259" key="4">
    <source>
        <dbReference type="Pfam" id="PF00135"/>
    </source>
</evidence>
<dbReference type="PROSITE" id="PS00941">
    <property type="entry name" value="CARBOXYLESTERASE_B_2"/>
    <property type="match status" value="1"/>
</dbReference>
<evidence type="ECO:0000256" key="3">
    <source>
        <dbReference type="RuleBase" id="RU361235"/>
    </source>
</evidence>
<dbReference type="Gene3D" id="3.40.50.1820">
    <property type="entry name" value="alpha/beta hydrolase"/>
    <property type="match status" value="1"/>
</dbReference>